<dbReference type="AlphaFoldDB" id="A0A1H2RR85"/>
<name>A0A1H2RR85_9BACL</name>
<sequence length="329" mass="35948">MNEDDNELRERMKGRADVPFRPELKDSILAAVRAQQSSRRTRRPRWAVFGTVGALAACVAIALTFTLTAPMSKKAQSAHQQTLMRATAAAAYPLAKAPIAITDVHIGTLPGEPKNSCVIATLKNVSEHPILEPQVFGVLSFTPQGTRTENWLTFVNAPSAAMMPGQTVKWGFHPSGPHANGSEALAETPHLVFYLAHKVAPNQADIIWQKSSLTVTNVQLTPRPTVAGANWQSVQVNATLWNPTNAPIDLRQTRAVIWFSKKAGESFLAADSIRFLFHMTPEIPGESWPSVVEPGQHIQVAFRVLSTNQSDFFSRTPHVLAVEAPLVQS</sequence>
<evidence type="ECO:0000313" key="3">
    <source>
        <dbReference type="Proteomes" id="UP000182589"/>
    </source>
</evidence>
<dbReference type="RefSeq" id="WP_074691796.1">
    <property type="nucleotide sequence ID" value="NZ_FNOJ01000003.1"/>
</dbReference>
<keyword evidence="1" id="KW-1133">Transmembrane helix</keyword>
<accession>A0A1H2RR85</accession>
<keyword evidence="1" id="KW-0812">Transmembrane</keyword>
<dbReference type="STRING" id="89784.SAMN04489725_10387"/>
<reference evidence="3" key="1">
    <citation type="submission" date="2016-10" db="EMBL/GenBank/DDBJ databases">
        <authorList>
            <person name="Varghese N."/>
        </authorList>
    </citation>
    <scope>NUCLEOTIDE SEQUENCE [LARGE SCALE GENOMIC DNA]</scope>
    <source>
        <strain evidence="3">DSM 12489</strain>
    </source>
</reference>
<proteinExistence type="predicted"/>
<evidence type="ECO:0000313" key="2">
    <source>
        <dbReference type="EMBL" id="SDW21294.1"/>
    </source>
</evidence>
<keyword evidence="1" id="KW-0472">Membrane</keyword>
<evidence type="ECO:0000256" key="1">
    <source>
        <dbReference type="SAM" id="Phobius"/>
    </source>
</evidence>
<organism evidence="2 3">
    <name type="scientific">Alicyclobacillus hesperidum</name>
    <dbReference type="NCBI Taxonomy" id="89784"/>
    <lineage>
        <taxon>Bacteria</taxon>
        <taxon>Bacillati</taxon>
        <taxon>Bacillota</taxon>
        <taxon>Bacilli</taxon>
        <taxon>Bacillales</taxon>
        <taxon>Alicyclobacillaceae</taxon>
        <taxon>Alicyclobacillus</taxon>
    </lineage>
</organism>
<keyword evidence="3" id="KW-1185">Reference proteome</keyword>
<protein>
    <submittedName>
        <fullName evidence="2">Uncharacterized protein</fullName>
    </submittedName>
</protein>
<dbReference type="EMBL" id="FNOJ01000003">
    <property type="protein sequence ID" value="SDW21294.1"/>
    <property type="molecule type" value="Genomic_DNA"/>
</dbReference>
<gene>
    <name evidence="2" type="ORF">SAMN04489725_10387</name>
</gene>
<dbReference type="Proteomes" id="UP000182589">
    <property type="component" value="Unassembled WGS sequence"/>
</dbReference>
<feature type="transmembrane region" description="Helical" evidence="1">
    <location>
        <begin position="46"/>
        <end position="67"/>
    </location>
</feature>